<dbReference type="PANTHER" id="PTHR11662:SF446">
    <property type="entry name" value="SODIUM-DEPENDENT PHOSPHATE TRANSPORT PROTEIN 1, CHLOROPLASTIC"/>
    <property type="match status" value="1"/>
</dbReference>
<dbReference type="Gene3D" id="1.20.1250.20">
    <property type="entry name" value="MFS general substrate transporter like domains"/>
    <property type="match status" value="2"/>
</dbReference>
<dbReference type="STRING" id="1157962.A0A250X564"/>
<feature type="transmembrane region" description="Helical" evidence="9">
    <location>
        <begin position="319"/>
        <end position="341"/>
    </location>
</feature>
<dbReference type="Pfam" id="PF07690">
    <property type="entry name" value="MFS_1"/>
    <property type="match status" value="1"/>
</dbReference>
<dbReference type="InterPro" id="IPR011701">
    <property type="entry name" value="MFS"/>
</dbReference>
<sequence>MIGSPSKQEGWWWRKRFDFRTYLPASYTILLSQYFPDTLGEADSNASQLPSPKHWFRVVCLCCTVAIINSMDRMAMSIAILPMSSQYHWSDTVKGAVSSAFNVGHMISNFMVGGYLASGWISSKTMLSWGVITWSLFTLLTPVAAGLRWLPLLILVRALMGLGEGVAFPTIQAIIKAWVPSHKRSRSLSLVFSGHQIGSIVSLLVSPSIIAATGTTALFYLYGALGFLWLSFWEPMIGNHPPKAVLSDPEDEAPNLSQVFVVKDPNTSPNTSPRGSLGGCMGKGGSTGTASSSASNVSNIKLALPASDIPWQLFLCNKCFWALLWSHSVFGIGYSTFIAWLPTYYSQSFGVDLRQSSWLSILPFLMMAIGTNASGWIADNLINKKIMTPSKARKLLQGIGNLGPAICLMYLAMVPKQSKGSLNEAVVLLTVSLMTLGMQSGGFASTHTDISTRYASALFGITNAGASLGGLVFVYLVGVILDSTKSWSLVFQLVAACNFSSAITFILFATSEPQFE</sequence>
<dbReference type="InterPro" id="IPR036259">
    <property type="entry name" value="MFS_trans_sf"/>
</dbReference>
<feature type="transmembrane region" description="Helical" evidence="9">
    <location>
        <begin position="217"/>
        <end position="233"/>
    </location>
</feature>
<evidence type="ECO:0000256" key="8">
    <source>
        <dbReference type="SAM" id="MobiDB-lite"/>
    </source>
</evidence>
<keyword evidence="12" id="KW-1185">Reference proteome</keyword>
<feature type="transmembrane region" description="Helical" evidence="9">
    <location>
        <begin position="187"/>
        <end position="211"/>
    </location>
</feature>
<feature type="transmembrane region" description="Helical" evidence="9">
    <location>
        <begin position="394"/>
        <end position="413"/>
    </location>
</feature>
<evidence type="ECO:0000259" key="10">
    <source>
        <dbReference type="PROSITE" id="PS50850"/>
    </source>
</evidence>
<dbReference type="InterPro" id="IPR050382">
    <property type="entry name" value="MFS_Na/Anion_cotransporter"/>
</dbReference>
<feature type="transmembrane region" description="Helical" evidence="9">
    <location>
        <begin position="425"/>
        <end position="445"/>
    </location>
</feature>
<proteinExistence type="inferred from homology"/>
<dbReference type="SUPFAM" id="SSF103473">
    <property type="entry name" value="MFS general substrate transporter"/>
    <property type="match status" value="1"/>
</dbReference>
<evidence type="ECO:0000256" key="3">
    <source>
        <dbReference type="ARBA" id="ARBA00022692"/>
    </source>
</evidence>
<comment type="caution">
    <text evidence="11">The sequence shown here is derived from an EMBL/GenBank/DDBJ whole genome shotgun (WGS) entry which is preliminary data.</text>
</comment>
<name>A0A250X564_9CHLO</name>
<feature type="transmembrane region" description="Helical" evidence="9">
    <location>
        <begin position="457"/>
        <end position="481"/>
    </location>
</feature>
<feature type="transmembrane region" description="Helical" evidence="9">
    <location>
        <begin position="126"/>
        <end position="147"/>
    </location>
</feature>
<feature type="compositionally biased region" description="Polar residues" evidence="8">
    <location>
        <begin position="265"/>
        <end position="274"/>
    </location>
</feature>
<dbReference type="OrthoDB" id="2250022at2759"/>
<gene>
    <name evidence="11" type="ORF">CEUSTIGMA_g5628.t1</name>
</gene>
<accession>A0A250X564</accession>
<evidence type="ECO:0000313" key="11">
    <source>
        <dbReference type="EMBL" id="GAX78186.1"/>
    </source>
</evidence>
<dbReference type="AlphaFoldDB" id="A0A250X564"/>
<feature type="transmembrane region" description="Helical" evidence="9">
    <location>
        <begin position="361"/>
        <end position="382"/>
    </location>
</feature>
<feature type="domain" description="Major facilitator superfamily (MFS) profile" evidence="10">
    <location>
        <begin position="58"/>
        <end position="513"/>
    </location>
</feature>
<dbReference type="PANTHER" id="PTHR11662">
    <property type="entry name" value="SOLUTE CARRIER FAMILY 17"/>
    <property type="match status" value="1"/>
</dbReference>
<evidence type="ECO:0000256" key="6">
    <source>
        <dbReference type="ARBA" id="ARBA00023136"/>
    </source>
</evidence>
<evidence type="ECO:0000313" key="12">
    <source>
        <dbReference type="Proteomes" id="UP000232323"/>
    </source>
</evidence>
<keyword evidence="4" id="KW-0769">Symport</keyword>
<keyword evidence="3 9" id="KW-0812">Transmembrane</keyword>
<evidence type="ECO:0000256" key="1">
    <source>
        <dbReference type="ARBA" id="ARBA00004141"/>
    </source>
</evidence>
<feature type="region of interest" description="Disordered" evidence="8">
    <location>
        <begin position="262"/>
        <end position="286"/>
    </location>
</feature>
<protein>
    <recommendedName>
        <fullName evidence="10">Major facilitator superfamily (MFS) profile domain-containing protein</fullName>
    </recommendedName>
</protein>
<evidence type="ECO:0000256" key="2">
    <source>
        <dbReference type="ARBA" id="ARBA00022448"/>
    </source>
</evidence>
<feature type="transmembrane region" description="Helical" evidence="9">
    <location>
        <begin position="487"/>
        <end position="509"/>
    </location>
</feature>
<dbReference type="EMBL" id="BEGY01000030">
    <property type="protein sequence ID" value="GAX78186.1"/>
    <property type="molecule type" value="Genomic_DNA"/>
</dbReference>
<keyword evidence="6 9" id="KW-0472">Membrane</keyword>
<evidence type="ECO:0000256" key="9">
    <source>
        <dbReference type="SAM" id="Phobius"/>
    </source>
</evidence>
<dbReference type="PROSITE" id="PS50850">
    <property type="entry name" value="MFS"/>
    <property type="match status" value="1"/>
</dbReference>
<dbReference type="GO" id="GO:0016020">
    <property type="term" value="C:membrane"/>
    <property type="evidence" value="ECO:0007669"/>
    <property type="project" value="UniProtKB-SubCell"/>
</dbReference>
<keyword evidence="5 9" id="KW-1133">Transmembrane helix</keyword>
<dbReference type="Proteomes" id="UP000232323">
    <property type="component" value="Unassembled WGS sequence"/>
</dbReference>
<dbReference type="InterPro" id="IPR020846">
    <property type="entry name" value="MFS_dom"/>
</dbReference>
<reference evidence="11 12" key="1">
    <citation type="submission" date="2017-08" db="EMBL/GenBank/DDBJ databases">
        <title>Acidophilic green algal genome provides insights into adaptation to an acidic environment.</title>
        <authorList>
            <person name="Hirooka S."/>
            <person name="Hirose Y."/>
            <person name="Kanesaki Y."/>
            <person name="Higuchi S."/>
            <person name="Fujiwara T."/>
            <person name="Onuma R."/>
            <person name="Era A."/>
            <person name="Ohbayashi R."/>
            <person name="Uzuka A."/>
            <person name="Nozaki H."/>
            <person name="Yoshikawa H."/>
            <person name="Miyagishima S.Y."/>
        </authorList>
    </citation>
    <scope>NUCLEOTIDE SEQUENCE [LARGE SCALE GENOMIC DNA]</scope>
    <source>
        <strain evidence="11 12">NIES-2499</strain>
    </source>
</reference>
<evidence type="ECO:0000256" key="7">
    <source>
        <dbReference type="ARBA" id="ARBA00024362"/>
    </source>
</evidence>
<feature type="transmembrane region" description="Helical" evidence="9">
    <location>
        <begin position="153"/>
        <end position="175"/>
    </location>
</feature>
<comment type="subcellular location">
    <subcellularLocation>
        <location evidence="1">Membrane</location>
        <topology evidence="1">Multi-pass membrane protein</topology>
    </subcellularLocation>
</comment>
<dbReference type="FunFam" id="1.20.1250.20:FF:000003">
    <property type="entry name" value="Solute carrier family 17 member 3"/>
    <property type="match status" value="1"/>
</dbReference>
<feature type="compositionally biased region" description="Gly residues" evidence="8">
    <location>
        <begin position="276"/>
        <end position="286"/>
    </location>
</feature>
<dbReference type="GO" id="GO:0015293">
    <property type="term" value="F:symporter activity"/>
    <property type="evidence" value="ECO:0007669"/>
    <property type="project" value="UniProtKB-KW"/>
</dbReference>
<feature type="transmembrane region" description="Helical" evidence="9">
    <location>
        <begin position="55"/>
        <end position="71"/>
    </location>
</feature>
<evidence type="ECO:0000256" key="4">
    <source>
        <dbReference type="ARBA" id="ARBA00022847"/>
    </source>
</evidence>
<organism evidence="11 12">
    <name type="scientific">Chlamydomonas eustigma</name>
    <dbReference type="NCBI Taxonomy" id="1157962"/>
    <lineage>
        <taxon>Eukaryota</taxon>
        <taxon>Viridiplantae</taxon>
        <taxon>Chlorophyta</taxon>
        <taxon>core chlorophytes</taxon>
        <taxon>Chlorophyceae</taxon>
        <taxon>CS clade</taxon>
        <taxon>Chlamydomonadales</taxon>
        <taxon>Chlamydomonadaceae</taxon>
        <taxon>Chlamydomonas</taxon>
    </lineage>
</organism>
<comment type="similarity">
    <text evidence="7">Belongs to the major facilitator superfamily. Sodium/anion cotransporter (TC 2.A.1.14) family.</text>
</comment>
<keyword evidence="2" id="KW-0813">Transport</keyword>
<evidence type="ECO:0000256" key="5">
    <source>
        <dbReference type="ARBA" id="ARBA00022989"/>
    </source>
</evidence>